<accession>W7X152</accession>
<gene>
    <name evidence="1" type="ORF">TTHERM_001436761</name>
</gene>
<dbReference type="GeneID" id="24442346"/>
<sequence length="206" mass="25115">MLFQLQQVKLKQNQIELRLNQELNIKQIESIFIIQTIKIINYLLGENQLINISLWFQIKDQIYNFILSDVYIRTNKYYPILRQAEPTGSLREHQILKSLKVNTKSQFYHLNTNVSKQIIWQYIIIINLLNKSQILFRYIIVLYQKFYYLFNQDFYKTYLNFKSVGRYICLLYLSQISIQQLIFHGFNQQIQPFLYFVNSLFFYLTE</sequence>
<name>W7X152_TETTS</name>
<protein>
    <submittedName>
        <fullName evidence="1">Uncharacterized protein</fullName>
    </submittedName>
</protein>
<dbReference type="KEGG" id="tet:TTHERM_001436761"/>
<dbReference type="RefSeq" id="XP_012654536.1">
    <property type="nucleotide sequence ID" value="XM_012799082.1"/>
</dbReference>
<dbReference type="InParanoid" id="W7X152"/>
<evidence type="ECO:0000313" key="2">
    <source>
        <dbReference type="Proteomes" id="UP000009168"/>
    </source>
</evidence>
<evidence type="ECO:0000313" key="1">
    <source>
        <dbReference type="EMBL" id="EWS72930.1"/>
    </source>
</evidence>
<keyword evidence="2" id="KW-1185">Reference proteome</keyword>
<dbReference type="Proteomes" id="UP000009168">
    <property type="component" value="Unassembled WGS sequence"/>
</dbReference>
<organism evidence="1 2">
    <name type="scientific">Tetrahymena thermophila (strain SB210)</name>
    <dbReference type="NCBI Taxonomy" id="312017"/>
    <lineage>
        <taxon>Eukaryota</taxon>
        <taxon>Sar</taxon>
        <taxon>Alveolata</taxon>
        <taxon>Ciliophora</taxon>
        <taxon>Intramacronucleata</taxon>
        <taxon>Oligohymenophorea</taxon>
        <taxon>Hymenostomatida</taxon>
        <taxon>Tetrahymenina</taxon>
        <taxon>Tetrahymenidae</taxon>
        <taxon>Tetrahymena</taxon>
    </lineage>
</organism>
<dbReference type="AlphaFoldDB" id="W7X152"/>
<proteinExistence type="predicted"/>
<dbReference type="EMBL" id="GG662579">
    <property type="protein sequence ID" value="EWS72930.1"/>
    <property type="molecule type" value="Genomic_DNA"/>
</dbReference>
<reference evidence="2" key="1">
    <citation type="journal article" date="2006" name="PLoS Biol.">
        <title>Macronuclear genome sequence of the ciliate Tetrahymena thermophila, a model eukaryote.</title>
        <authorList>
            <person name="Eisen J.A."/>
            <person name="Coyne R.S."/>
            <person name="Wu M."/>
            <person name="Wu D."/>
            <person name="Thiagarajan M."/>
            <person name="Wortman J.R."/>
            <person name="Badger J.H."/>
            <person name="Ren Q."/>
            <person name="Amedeo P."/>
            <person name="Jones K.M."/>
            <person name="Tallon L.J."/>
            <person name="Delcher A.L."/>
            <person name="Salzberg S.L."/>
            <person name="Silva J.C."/>
            <person name="Haas B.J."/>
            <person name="Majoros W.H."/>
            <person name="Farzad M."/>
            <person name="Carlton J.M."/>
            <person name="Smith R.K. Jr."/>
            <person name="Garg J."/>
            <person name="Pearlman R.E."/>
            <person name="Karrer K.M."/>
            <person name="Sun L."/>
            <person name="Manning G."/>
            <person name="Elde N.C."/>
            <person name="Turkewitz A.P."/>
            <person name="Asai D.J."/>
            <person name="Wilkes D.E."/>
            <person name="Wang Y."/>
            <person name="Cai H."/>
            <person name="Collins K."/>
            <person name="Stewart B.A."/>
            <person name="Lee S.R."/>
            <person name="Wilamowska K."/>
            <person name="Weinberg Z."/>
            <person name="Ruzzo W.L."/>
            <person name="Wloga D."/>
            <person name="Gaertig J."/>
            <person name="Frankel J."/>
            <person name="Tsao C.-C."/>
            <person name="Gorovsky M.A."/>
            <person name="Keeling P.J."/>
            <person name="Waller R.F."/>
            <person name="Patron N.J."/>
            <person name="Cherry J.M."/>
            <person name="Stover N.A."/>
            <person name="Krieger C.J."/>
            <person name="del Toro C."/>
            <person name="Ryder H.F."/>
            <person name="Williamson S.C."/>
            <person name="Barbeau R.A."/>
            <person name="Hamilton E.P."/>
            <person name="Orias E."/>
        </authorList>
    </citation>
    <scope>NUCLEOTIDE SEQUENCE [LARGE SCALE GENOMIC DNA]</scope>
    <source>
        <strain evidence="2">SB210</strain>
    </source>
</reference>